<dbReference type="SUPFAM" id="SSF52540">
    <property type="entry name" value="P-loop containing nucleoside triphosphate hydrolases"/>
    <property type="match status" value="2"/>
</dbReference>
<evidence type="ECO:0000313" key="7">
    <source>
        <dbReference type="Proteomes" id="UP000525078"/>
    </source>
</evidence>
<dbReference type="PRINTS" id="PR00364">
    <property type="entry name" value="DISEASERSIST"/>
</dbReference>
<dbReference type="PANTHER" id="PTHR36766:SF52">
    <property type="entry name" value="LATE BLIGHT RESISTANCE PROTEIN HOMOLOG R1B-8"/>
    <property type="match status" value="1"/>
</dbReference>
<dbReference type="GO" id="GO:0006952">
    <property type="term" value="P:defense response"/>
    <property type="evidence" value="ECO:0007669"/>
    <property type="project" value="UniProtKB-KW"/>
</dbReference>
<feature type="domain" description="AAA+ ATPase" evidence="5">
    <location>
        <begin position="172"/>
        <end position="337"/>
    </location>
</feature>
<evidence type="ECO:0000256" key="4">
    <source>
        <dbReference type="SAM" id="MobiDB-lite"/>
    </source>
</evidence>
<dbReference type="Pfam" id="PF23598">
    <property type="entry name" value="LRR_14"/>
    <property type="match status" value="1"/>
</dbReference>
<evidence type="ECO:0000313" key="6">
    <source>
        <dbReference type="EMBL" id="KAF4365648.1"/>
    </source>
</evidence>
<name>A0A7J6F4X3_CANSA</name>
<evidence type="ECO:0000256" key="3">
    <source>
        <dbReference type="ARBA" id="ARBA00022821"/>
    </source>
</evidence>
<evidence type="ECO:0000259" key="5">
    <source>
        <dbReference type="SMART" id="SM00382"/>
    </source>
</evidence>
<dbReference type="InterPro" id="IPR032675">
    <property type="entry name" value="LRR_dom_sf"/>
</dbReference>
<dbReference type="AlphaFoldDB" id="A0A7J6F4X3"/>
<dbReference type="Pfam" id="PF00931">
    <property type="entry name" value="NB-ARC"/>
    <property type="match status" value="2"/>
</dbReference>
<dbReference type="InterPro" id="IPR002182">
    <property type="entry name" value="NB-ARC"/>
</dbReference>
<sequence length="1084" mass="124184">MASSPNLNPSLTYLLVLADTVLEWLRLLDNEEFPVYKSTVADYLSRLENDLWFVHASFQQGGLVVLNSHDHENLLRSSLELVMKMWKKALETRYVFPNKKVVTFMNSVSEPLTVLCHEFEDVTKKLHSSLPNTIINSSGESDEAKFIVGRENDKAEIMKLINKNNFGMGEKNARVITIFGDSGIGKTTLVRNIYKDMEKKRFHKCIWVSMGGNYNSGLIEIIRQLLAAGGDVPAYNRDDVPKRRLLEELGKAIDKKKCFIVIDDLIDDMFRNTENYNLLSFLGIRCAWGTRVLVTTRSEKLADELRTSSAQPYRLGPLNGEASWDVFRRRAFVGLNEEELSPELLNQLEILLRNEIRHKRYLLILDDVWNEREEKWKSLMALMSYGNGSRIIVTTRSRKVAEITSEKKERLSHELKRLDEDYAWLLFVKVAFEQGEHPSNDEIEKIGLDIVRKCEGIPLLIRTIASMLFFKNPEEEWQRFYDEKLSEILENASDVLKTLELSYLTLEKSLQLCFAYCGLFPKDYEFEFRWAIEGRSNDDSICDVILKFKWLKMLDLHNSGIKVLPDSIGELKNLGYLDLSQNVNIKSLPSCIGELKNLQTLKLNHCSNLRELPSGITKLNGLRNLENESCSLTHMPKGLHKLSKLRRLSEFVLDKGIERSLPELVLDKCIDSLPKKILPESVLNKYSVSKKSGKLNELSDLNELRGKLKLTNLRFHISDKTSQAYLFKKKHLSSLTLSWDIDEIVEEDDCEKGLEDLRPHRSLREFCLSGYGGRNFPKWLSSLKNLVKLSLSKCNKCQFLPPLEHFSKLEVLIVDELMKLQYIVENKSTTTFSSLKEIRLTNLPEVKGWYWNDAAENVEQEEEEEEATFTCLSKLVVEDCPNLTSMPLFPCLEELLLLKNTSWKPFKQTMALAATQEASSSSSSSSGSSFKQTIVSNKGKEIQQPNELKKPSSTTCSTVAPLSKLRTLHIINMSNGDPNMWQSLHSLRSVTLDHIADINDQLQGLRQVKSLQQLRIWRCDSLEEIPSWINDSNSLKTISIKLCPKLTVSRDKLSLIISSKKVEIEDCPRLSHIATMLKDPLYTQ</sequence>
<dbReference type="SMART" id="SM00382">
    <property type="entry name" value="AAA"/>
    <property type="match status" value="1"/>
</dbReference>
<accession>A0A7J6F4X3</accession>
<proteinExistence type="predicted"/>
<dbReference type="EMBL" id="JAATIP010000158">
    <property type="protein sequence ID" value="KAF4365648.1"/>
    <property type="molecule type" value="Genomic_DNA"/>
</dbReference>
<dbReference type="Gene3D" id="1.10.8.430">
    <property type="entry name" value="Helical domain of apoptotic protease-activating factors"/>
    <property type="match status" value="1"/>
</dbReference>
<dbReference type="GO" id="GO:0043531">
    <property type="term" value="F:ADP binding"/>
    <property type="evidence" value="ECO:0007669"/>
    <property type="project" value="InterPro"/>
</dbReference>
<evidence type="ECO:0000256" key="2">
    <source>
        <dbReference type="ARBA" id="ARBA00022737"/>
    </source>
</evidence>
<dbReference type="Pfam" id="PF25019">
    <property type="entry name" value="LRR_R13L1-DRL21"/>
    <property type="match status" value="1"/>
</dbReference>
<dbReference type="Gene3D" id="3.40.50.300">
    <property type="entry name" value="P-loop containing nucleotide triphosphate hydrolases"/>
    <property type="match status" value="2"/>
</dbReference>
<dbReference type="PANTHER" id="PTHR36766">
    <property type="entry name" value="PLANT BROAD-SPECTRUM MILDEW RESISTANCE PROTEIN RPW8"/>
    <property type="match status" value="1"/>
</dbReference>
<comment type="caution">
    <text evidence="6">The sequence shown here is derived from an EMBL/GenBank/DDBJ whole genome shotgun (WGS) entry which is preliminary data.</text>
</comment>
<dbReference type="InterPro" id="IPR042197">
    <property type="entry name" value="Apaf_helical"/>
</dbReference>
<gene>
    <name evidence="6" type="ORF">F8388_007481</name>
</gene>
<dbReference type="Proteomes" id="UP000525078">
    <property type="component" value="Unassembled WGS sequence"/>
</dbReference>
<keyword evidence="2" id="KW-0677">Repeat</keyword>
<protein>
    <recommendedName>
        <fullName evidence="5">AAA+ ATPase domain-containing protein</fullName>
    </recommendedName>
</protein>
<keyword evidence="3" id="KW-0611">Plant defense</keyword>
<dbReference type="InterPro" id="IPR003593">
    <property type="entry name" value="AAA+_ATPase"/>
</dbReference>
<feature type="region of interest" description="Disordered" evidence="4">
    <location>
        <begin position="917"/>
        <end position="955"/>
    </location>
</feature>
<dbReference type="Gene3D" id="3.80.10.10">
    <property type="entry name" value="Ribonuclease Inhibitor"/>
    <property type="match status" value="3"/>
</dbReference>
<feature type="compositionally biased region" description="Polar residues" evidence="4">
    <location>
        <begin position="943"/>
        <end position="955"/>
    </location>
</feature>
<reference evidence="6 7" key="1">
    <citation type="journal article" date="2020" name="bioRxiv">
        <title>Sequence and annotation of 42 cannabis genomes reveals extensive copy number variation in cannabinoid synthesis and pathogen resistance genes.</title>
        <authorList>
            <person name="Mckernan K.J."/>
            <person name="Helbert Y."/>
            <person name="Kane L.T."/>
            <person name="Ebling H."/>
            <person name="Zhang L."/>
            <person name="Liu B."/>
            <person name="Eaton Z."/>
            <person name="Mclaughlin S."/>
            <person name="Kingan S."/>
            <person name="Baybayan P."/>
            <person name="Concepcion G."/>
            <person name="Jordan M."/>
            <person name="Riva A."/>
            <person name="Barbazuk W."/>
            <person name="Harkins T."/>
        </authorList>
    </citation>
    <scope>NUCLEOTIDE SEQUENCE [LARGE SCALE GENOMIC DNA]</scope>
    <source>
        <strain evidence="7">cv. Jamaican Lion 4</strain>
        <tissue evidence="6">Leaf</tissue>
    </source>
</reference>
<dbReference type="InterPro" id="IPR027417">
    <property type="entry name" value="P-loop_NTPase"/>
</dbReference>
<dbReference type="InterPro" id="IPR056789">
    <property type="entry name" value="LRR_R13L1-DRL21"/>
</dbReference>
<keyword evidence="1" id="KW-0433">Leucine-rich repeat</keyword>
<dbReference type="SUPFAM" id="SSF52058">
    <property type="entry name" value="L domain-like"/>
    <property type="match status" value="1"/>
</dbReference>
<dbReference type="InterPro" id="IPR055414">
    <property type="entry name" value="LRR_R13L4/SHOC2-like"/>
</dbReference>
<organism evidence="6 7">
    <name type="scientific">Cannabis sativa</name>
    <name type="common">Hemp</name>
    <name type="synonym">Marijuana</name>
    <dbReference type="NCBI Taxonomy" id="3483"/>
    <lineage>
        <taxon>Eukaryota</taxon>
        <taxon>Viridiplantae</taxon>
        <taxon>Streptophyta</taxon>
        <taxon>Embryophyta</taxon>
        <taxon>Tracheophyta</taxon>
        <taxon>Spermatophyta</taxon>
        <taxon>Magnoliopsida</taxon>
        <taxon>eudicotyledons</taxon>
        <taxon>Gunneridae</taxon>
        <taxon>Pentapetalae</taxon>
        <taxon>rosids</taxon>
        <taxon>fabids</taxon>
        <taxon>Rosales</taxon>
        <taxon>Cannabaceae</taxon>
        <taxon>Cannabis</taxon>
    </lineage>
</organism>
<evidence type="ECO:0000256" key="1">
    <source>
        <dbReference type="ARBA" id="ARBA00022614"/>
    </source>
</evidence>
<feature type="compositionally biased region" description="Low complexity" evidence="4">
    <location>
        <begin position="919"/>
        <end position="929"/>
    </location>
</feature>